<evidence type="ECO:0000313" key="4">
    <source>
        <dbReference type="Proteomes" id="UP001292216"/>
    </source>
</evidence>
<accession>A0ABU5PLY6</accession>
<comment type="caution">
    <text evidence="3">The sequence shown here is derived from an EMBL/GenBank/DDBJ whole genome shotgun (WGS) entry which is preliminary data.</text>
</comment>
<evidence type="ECO:0000259" key="2">
    <source>
        <dbReference type="SMART" id="SM00954"/>
    </source>
</evidence>
<dbReference type="SUPFAM" id="SSF81301">
    <property type="entry name" value="Nucleotidyltransferase"/>
    <property type="match status" value="1"/>
</dbReference>
<dbReference type="EMBL" id="JAYERP010000001">
    <property type="protein sequence ID" value="MEA3570953.1"/>
    <property type="molecule type" value="Genomic_DNA"/>
</dbReference>
<organism evidence="3 4">
    <name type="scientific">Paenibacillus phoenicis</name>
    <dbReference type="NCBI Taxonomy" id="554117"/>
    <lineage>
        <taxon>Bacteria</taxon>
        <taxon>Bacillati</taxon>
        <taxon>Bacillota</taxon>
        <taxon>Bacilli</taxon>
        <taxon>Bacillales</taxon>
        <taxon>Paenibacillaceae</taxon>
        <taxon>Paenibacillus</taxon>
    </lineage>
</organism>
<dbReference type="InterPro" id="IPR007685">
    <property type="entry name" value="RelA_SpoT"/>
</dbReference>
<dbReference type="Pfam" id="PF04607">
    <property type="entry name" value="RelA_SpoT"/>
    <property type="match status" value="1"/>
</dbReference>
<gene>
    <name evidence="3" type="ORF">U9M73_13260</name>
</gene>
<dbReference type="PANTHER" id="PTHR41773:SF1">
    <property type="entry name" value="RELA_SPOT DOMAIN-CONTAINING PROTEIN"/>
    <property type="match status" value="1"/>
</dbReference>
<dbReference type="InterPro" id="IPR043519">
    <property type="entry name" value="NT_sf"/>
</dbReference>
<dbReference type="Gene3D" id="3.30.460.10">
    <property type="entry name" value="Beta Polymerase, domain 2"/>
    <property type="match status" value="1"/>
</dbReference>
<comment type="pathway">
    <text evidence="1">Purine metabolism; ppGpp biosynthesis; ppGpp from GTP: step 1/2.</text>
</comment>
<dbReference type="Proteomes" id="UP001292216">
    <property type="component" value="Unassembled WGS sequence"/>
</dbReference>
<proteinExistence type="predicted"/>
<dbReference type="PANTHER" id="PTHR41773">
    <property type="entry name" value="GTP PYROPHOSPHATASE-RELATED"/>
    <property type="match status" value="1"/>
</dbReference>
<keyword evidence="4" id="KW-1185">Reference proteome</keyword>
<protein>
    <submittedName>
        <fullName evidence="3">RelA/SpoT domain-containing protein</fullName>
    </submittedName>
</protein>
<sequence length="232" mass="27682">MSNEIEVCIEQYREMLPRFEQFMYIVRDYFRLEPPFNKSSTTVIHSLKYRLKDEDHLRDKLARKREQGRIITPETLFAEVTDLAGVRVLHLYQDQFEIIHKKILEKVESKDWVFAESPKAYTWDPEAKSYFEKLNISCYQKESYYTSIHYLVKPREDSPLTCEIQVRTLFEEVWGEIDHTINYPHQTESIACREQIRVLSKLVSTGTRLADSIFRSYQEHKTSQNKSPVTTR</sequence>
<dbReference type="RefSeq" id="WP_323077654.1">
    <property type="nucleotide sequence ID" value="NZ_CBCSKM010000008.1"/>
</dbReference>
<feature type="domain" description="RelA/SpoT" evidence="2">
    <location>
        <begin position="49"/>
        <end position="189"/>
    </location>
</feature>
<dbReference type="CDD" id="cd05399">
    <property type="entry name" value="NT_Rel-Spo_like"/>
    <property type="match status" value="1"/>
</dbReference>
<evidence type="ECO:0000256" key="1">
    <source>
        <dbReference type="ARBA" id="ARBA00004976"/>
    </source>
</evidence>
<name>A0ABU5PLY6_9BACL</name>
<evidence type="ECO:0000313" key="3">
    <source>
        <dbReference type="EMBL" id="MEA3570953.1"/>
    </source>
</evidence>
<dbReference type="SMART" id="SM00954">
    <property type="entry name" value="RelA_SpoT"/>
    <property type="match status" value="1"/>
</dbReference>
<reference evidence="3 4" key="1">
    <citation type="submission" date="2023-12" db="EMBL/GenBank/DDBJ databases">
        <title>Whole genome sequencing of Paenibacillus phoenicis isolated from the Phoenix Mars Lander spacecraft assembly facility.</title>
        <authorList>
            <person name="Garcia A."/>
            <person name="Venkateswaran K."/>
        </authorList>
    </citation>
    <scope>NUCLEOTIDE SEQUENCE [LARGE SCALE GENOMIC DNA]</scope>
    <source>
        <strain evidence="3 4">3PO2SA</strain>
    </source>
</reference>